<dbReference type="VEuPathDB" id="FungiDB:PDIP_21290"/>
<evidence type="ECO:0000256" key="3">
    <source>
        <dbReference type="SAM" id="MobiDB-lite"/>
    </source>
</evidence>
<dbReference type="RefSeq" id="XP_014537304.2">
    <property type="nucleotide sequence ID" value="XM_014681818.2"/>
</dbReference>
<accession>A0A7T7BH87</accession>
<feature type="repeat" description="PPR" evidence="2">
    <location>
        <begin position="663"/>
        <end position="697"/>
    </location>
</feature>
<dbReference type="GeneID" id="26230451"/>
<reference evidence="4 5" key="1">
    <citation type="submission" date="2020-08" db="EMBL/GenBank/DDBJ databases">
        <title>The completed genome sequence of the pathogenic ascomycete fungus Penicillium digitatum.</title>
        <authorList>
            <person name="Wang M."/>
        </authorList>
    </citation>
    <scope>NUCLEOTIDE SEQUENCE [LARGE SCALE GENOMIC DNA]</scope>
    <source>
        <strain evidence="4 5">PdW03</strain>
    </source>
</reference>
<dbReference type="InterPro" id="IPR011990">
    <property type="entry name" value="TPR-like_helical_dom_sf"/>
</dbReference>
<name>A0A7T7BH87_PENDI</name>
<organism evidence="4 5">
    <name type="scientific">Penicillium digitatum</name>
    <name type="common">Green mold</name>
    <dbReference type="NCBI Taxonomy" id="36651"/>
    <lineage>
        <taxon>Eukaryota</taxon>
        <taxon>Fungi</taxon>
        <taxon>Dikarya</taxon>
        <taxon>Ascomycota</taxon>
        <taxon>Pezizomycotina</taxon>
        <taxon>Eurotiomycetes</taxon>
        <taxon>Eurotiomycetidae</taxon>
        <taxon>Eurotiales</taxon>
        <taxon>Aspergillaceae</taxon>
        <taxon>Penicillium</taxon>
    </lineage>
</organism>
<dbReference type="InterPro" id="IPR051240">
    <property type="entry name" value="Mito_RNA-Proc/Resp"/>
</dbReference>
<dbReference type="InterPro" id="IPR002885">
    <property type="entry name" value="PPR_rpt"/>
</dbReference>
<dbReference type="PANTHER" id="PTHR47933:SF11">
    <property type="entry name" value="PENTATRICOPEPTIDE REPEAT-CONTAINING PROTEIN 2"/>
    <property type="match status" value="1"/>
</dbReference>
<feature type="repeat" description="PPR" evidence="2">
    <location>
        <begin position="522"/>
        <end position="556"/>
    </location>
</feature>
<feature type="compositionally biased region" description="Basic and acidic residues" evidence="3">
    <location>
        <begin position="1309"/>
        <end position="1318"/>
    </location>
</feature>
<dbReference type="Pfam" id="PF13812">
    <property type="entry name" value="PPR_3"/>
    <property type="match status" value="1"/>
</dbReference>
<feature type="region of interest" description="Disordered" evidence="3">
    <location>
        <begin position="1289"/>
        <end position="1318"/>
    </location>
</feature>
<evidence type="ECO:0000256" key="2">
    <source>
        <dbReference type="PROSITE-ProRule" id="PRU00708"/>
    </source>
</evidence>
<dbReference type="Gene3D" id="1.25.40.10">
    <property type="entry name" value="Tetratricopeptide repeat domain"/>
    <property type="match status" value="2"/>
</dbReference>
<gene>
    <name evidence="4" type="ORF">Pdw03_2563</name>
</gene>
<feature type="region of interest" description="Disordered" evidence="3">
    <location>
        <begin position="129"/>
        <end position="152"/>
    </location>
</feature>
<evidence type="ECO:0000313" key="5">
    <source>
        <dbReference type="Proteomes" id="UP000595662"/>
    </source>
</evidence>
<sequence length="1318" mass="150205">MLERATGCLENAGRRFLQDSNGVIRNKSCLSDHFWKHNGAGADAPQWFIALLQASGQRSSLVISNQHESRESGDGIGPLLEFLYPRQAQTLVASRLPRSQNRTGFRSRSSLGFSRSYVSISHLQQATPKTSCIHKDASDRSQGLQDPESLDKDGEASAALHSFLRKNGTEFDKAWVLYVAAGYPPKLKSALCAYMSKSSEKKNQKLAWELFNGISPEDRTESDFKNIIRSRLRSLPAQTPFHLESICQEAISMPFSQEIISMGLVHMVRYRQWPQIRTFWSSLLETPENERPPLDSLLDRLDRFHFSEYSLARHLLNLEKNLSINYKNLTAAEKDFAWRLFEHFVKSPDLVKLTPIRTVLSLLRNYNRFGFVTNKHYLHLIDVFLRSEQRSEFVALILIYRHLRSNFPDAKIPVNTIQSIMERLVKFQMTHSIPYFLDEEAHFSGSKRPSINSYNDAMNAVSKTGDVRTVQHLFDRFLADHGSPKSQRSVTPLLAVHARLGDVRETRRQFDRIPTEFGLPLNTVCWNILLLAHTTAKDLSGAISAFSEMRENFVPPNSYTFGTLMGIFAQRGDVEAIRQLLKEAQKSRVQITRPMLDTAVQAYCKNGQLGHAEELVASSWDLAVGGSPLRMWNFLLMRYAFRVSKFSFRRVLDRMGRLGLKPDEMTYAAIMLAYVYAKQVDRAQTTLRKMHEAGLKPTEHHYSILLLGYVKQRNRDMVHVISREMQARFGRVGMEASLLNLRMQITRDVENAKDLQTPVEDIVLENAEKTLSESIAQFNADPSPANSRLSKPLEGFALDSFTATHYQRLVDAYGTEAGAEKALQTFNHYMESRRTAGSLDSDELGSLPIDFIKAVMKAYSKTQNHEKVEECWASIMANVSKTAGTCDLDKILSARSPMSTPPAPAESHLPSILSLSTTQSEKPKIIPAQRFILDYPLSLYLKSLASRGMFKRMHQVVAEVQTAGFALTGFNWSTYVRVLAASDNYPDNVEAFRLFEEKFIAHFPGWSWFLKGYGVRPLNAPVTILHLEGRSGITKPRRMMGKLARRHWRRIEPDYMHPHYPTMVQLAGTLQRLRQTSIMEGNEHLANLYKIAPQTVDAVAAMPYVPDKYQGPILRGKAAKSDILPRPARVFSSRSGALGPSGGMHKRTFDDATEEPLVLNSDHISKSSAHELTFTGLLPNNSYDMPSSLTSILPRDDQVDLETTFNEHHKITRQWKDRTENYKELIAKAQRNKNFPRANAYKRRLNKLQQVDIKRPTPERQLFDKDNRKWKLHTPTYLLYKPIAGFHVKPGRTSSQRLSERKKYMRPWTPREKSGDDQ</sequence>
<dbReference type="PROSITE" id="PS51375">
    <property type="entry name" value="PPR"/>
    <property type="match status" value="2"/>
</dbReference>
<dbReference type="Pfam" id="PF13041">
    <property type="entry name" value="PPR_2"/>
    <property type="match status" value="1"/>
</dbReference>
<evidence type="ECO:0000256" key="1">
    <source>
        <dbReference type="ARBA" id="ARBA00022737"/>
    </source>
</evidence>
<dbReference type="Proteomes" id="UP000595662">
    <property type="component" value="Chromosome 1"/>
</dbReference>
<dbReference type="KEGG" id="pdp:PDIP_21290"/>
<protein>
    <submittedName>
        <fullName evidence="4">Tetratricopeptide-like helical</fullName>
    </submittedName>
</protein>
<proteinExistence type="predicted"/>
<keyword evidence="1" id="KW-0677">Repeat</keyword>
<dbReference type="PANTHER" id="PTHR47933">
    <property type="entry name" value="PENTATRICOPEPTIDE REPEAT-CONTAINING PROTEIN 1, MITOCHONDRIAL"/>
    <property type="match status" value="1"/>
</dbReference>
<dbReference type="EMBL" id="CP060774">
    <property type="protein sequence ID" value="QQK39709.1"/>
    <property type="molecule type" value="Genomic_DNA"/>
</dbReference>
<evidence type="ECO:0000313" key="4">
    <source>
        <dbReference type="EMBL" id="QQK39709.1"/>
    </source>
</evidence>
<dbReference type="GO" id="GO:0003729">
    <property type="term" value="F:mRNA binding"/>
    <property type="evidence" value="ECO:0007669"/>
    <property type="project" value="TreeGrafter"/>
</dbReference>